<gene>
    <name evidence="2" type="ORF">Pmani_030122</name>
</gene>
<evidence type="ECO:0000313" key="3">
    <source>
        <dbReference type="Proteomes" id="UP001292094"/>
    </source>
</evidence>
<keyword evidence="3" id="KW-1185">Reference proteome</keyword>
<accession>A0AAE1NW66</accession>
<protein>
    <submittedName>
        <fullName evidence="2">Uncharacterized protein</fullName>
    </submittedName>
</protein>
<comment type="caution">
    <text evidence="2">The sequence shown here is derived from an EMBL/GenBank/DDBJ whole genome shotgun (WGS) entry which is preliminary data.</text>
</comment>
<sequence length="102" mass="10981">MPLNPSSPPTPHLSSQNTINSQLPSQSFISSSSSQPTLQLSLQIITNSQLTTNHLFTIPLTLPSTSSPPEPTLAFIITHSKHVVITKASTTTIITTITTCKW</sequence>
<feature type="region of interest" description="Disordered" evidence="1">
    <location>
        <begin position="1"/>
        <end position="32"/>
    </location>
</feature>
<evidence type="ECO:0000256" key="1">
    <source>
        <dbReference type="SAM" id="MobiDB-lite"/>
    </source>
</evidence>
<feature type="compositionally biased region" description="Pro residues" evidence="1">
    <location>
        <begin position="1"/>
        <end position="11"/>
    </location>
</feature>
<reference evidence="2" key="1">
    <citation type="submission" date="2023-11" db="EMBL/GenBank/DDBJ databases">
        <title>Genome assemblies of two species of porcelain crab, Petrolisthes cinctipes and Petrolisthes manimaculis (Anomura: Porcellanidae).</title>
        <authorList>
            <person name="Angst P."/>
        </authorList>
    </citation>
    <scope>NUCLEOTIDE SEQUENCE</scope>
    <source>
        <strain evidence="2">PB745_02</strain>
        <tissue evidence="2">Gill</tissue>
    </source>
</reference>
<dbReference type="Proteomes" id="UP001292094">
    <property type="component" value="Unassembled WGS sequence"/>
</dbReference>
<organism evidence="2 3">
    <name type="scientific">Petrolisthes manimaculis</name>
    <dbReference type="NCBI Taxonomy" id="1843537"/>
    <lineage>
        <taxon>Eukaryota</taxon>
        <taxon>Metazoa</taxon>
        <taxon>Ecdysozoa</taxon>
        <taxon>Arthropoda</taxon>
        <taxon>Crustacea</taxon>
        <taxon>Multicrustacea</taxon>
        <taxon>Malacostraca</taxon>
        <taxon>Eumalacostraca</taxon>
        <taxon>Eucarida</taxon>
        <taxon>Decapoda</taxon>
        <taxon>Pleocyemata</taxon>
        <taxon>Anomura</taxon>
        <taxon>Galatheoidea</taxon>
        <taxon>Porcellanidae</taxon>
        <taxon>Petrolisthes</taxon>
    </lineage>
</organism>
<proteinExistence type="predicted"/>
<name>A0AAE1NW66_9EUCA</name>
<feature type="compositionally biased region" description="Low complexity" evidence="1">
    <location>
        <begin position="21"/>
        <end position="32"/>
    </location>
</feature>
<dbReference type="EMBL" id="JAWZYT010003631">
    <property type="protein sequence ID" value="KAK4297459.1"/>
    <property type="molecule type" value="Genomic_DNA"/>
</dbReference>
<evidence type="ECO:0000313" key="2">
    <source>
        <dbReference type="EMBL" id="KAK4297459.1"/>
    </source>
</evidence>
<dbReference type="AlphaFoldDB" id="A0AAE1NW66"/>